<dbReference type="EMBL" id="CP045809">
    <property type="protein sequence ID" value="QHN34871.1"/>
    <property type="molecule type" value="Genomic_DNA"/>
</dbReference>
<evidence type="ECO:0000256" key="3">
    <source>
        <dbReference type="ARBA" id="ARBA00023125"/>
    </source>
</evidence>
<dbReference type="PANTHER" id="PTHR35807">
    <property type="entry name" value="TRANSCRIPTIONAL REGULATOR REDD-RELATED"/>
    <property type="match status" value="1"/>
</dbReference>
<comment type="similarity">
    <text evidence="1">Belongs to the AfsR/DnrI/RedD regulatory family.</text>
</comment>
<dbReference type="InterPro" id="IPR036388">
    <property type="entry name" value="WH-like_DNA-bd_sf"/>
</dbReference>
<dbReference type="InterPro" id="IPR051677">
    <property type="entry name" value="AfsR-DnrI-RedD_regulator"/>
</dbReference>
<dbReference type="PANTHER" id="PTHR35807:SF1">
    <property type="entry name" value="TRANSCRIPTIONAL REGULATOR REDD"/>
    <property type="match status" value="1"/>
</dbReference>
<accession>A0ABX6IIA9</accession>
<dbReference type="Proteomes" id="UP001059836">
    <property type="component" value="Chromosome"/>
</dbReference>
<reference evidence="7" key="1">
    <citation type="journal article" date="2021" name="Nat. Microbiol.">
        <title>Cocultivation of an ultrasmall environmental parasitic bacterium with lytic ability against bacteria associated with wastewater foams.</title>
        <authorList>
            <person name="Batinovic S."/>
            <person name="Rose J.J.A."/>
            <person name="Ratcliffe J."/>
            <person name="Seviour R.J."/>
            <person name="Petrovski S."/>
        </authorList>
    </citation>
    <scope>NUCLEOTIDE SEQUENCE</scope>
    <source>
        <strain evidence="7">CON9</strain>
    </source>
</reference>
<keyword evidence="3 5" id="KW-0238">DNA-binding</keyword>
<feature type="domain" description="OmpR/PhoB-type" evidence="6">
    <location>
        <begin position="2"/>
        <end position="111"/>
    </location>
</feature>
<dbReference type="PROSITE" id="PS51755">
    <property type="entry name" value="OMPR_PHOB"/>
    <property type="match status" value="1"/>
</dbReference>
<dbReference type="SMART" id="SM00862">
    <property type="entry name" value="Trans_reg_C"/>
    <property type="match status" value="1"/>
</dbReference>
<dbReference type="InterPro" id="IPR016032">
    <property type="entry name" value="Sig_transdc_resp-reg_C-effctor"/>
</dbReference>
<dbReference type="SUPFAM" id="SSF52540">
    <property type="entry name" value="P-loop containing nucleoside triphosphate hydrolases"/>
    <property type="match status" value="1"/>
</dbReference>
<dbReference type="Pfam" id="PF03704">
    <property type="entry name" value="BTAD"/>
    <property type="match status" value="1"/>
</dbReference>
<feature type="DNA-binding region" description="OmpR/PhoB-type" evidence="5">
    <location>
        <begin position="2"/>
        <end position="111"/>
    </location>
</feature>
<dbReference type="InterPro" id="IPR001867">
    <property type="entry name" value="OmpR/PhoB-type_DNA-bd"/>
</dbReference>
<keyword evidence="2" id="KW-0805">Transcription regulation</keyword>
<dbReference type="InterPro" id="IPR041664">
    <property type="entry name" value="AAA_16"/>
</dbReference>
<gene>
    <name evidence="7" type="ORF">GII31_08155</name>
</gene>
<keyword evidence="8" id="KW-1185">Reference proteome</keyword>
<evidence type="ECO:0000256" key="2">
    <source>
        <dbReference type="ARBA" id="ARBA00023015"/>
    </source>
</evidence>
<evidence type="ECO:0000256" key="5">
    <source>
        <dbReference type="PROSITE-ProRule" id="PRU01091"/>
    </source>
</evidence>
<dbReference type="Pfam" id="PF13191">
    <property type="entry name" value="AAA_16"/>
    <property type="match status" value="1"/>
</dbReference>
<dbReference type="InterPro" id="IPR011990">
    <property type="entry name" value="TPR-like_helical_dom_sf"/>
</dbReference>
<dbReference type="SUPFAM" id="SSF48452">
    <property type="entry name" value="TPR-like"/>
    <property type="match status" value="1"/>
</dbReference>
<evidence type="ECO:0000313" key="7">
    <source>
        <dbReference type="EMBL" id="QHN34871.1"/>
    </source>
</evidence>
<protein>
    <submittedName>
        <fullName evidence="7">AAA family ATPase</fullName>
    </submittedName>
</protein>
<dbReference type="InterPro" id="IPR027417">
    <property type="entry name" value="P-loop_NTPase"/>
</dbReference>
<dbReference type="SMART" id="SM01043">
    <property type="entry name" value="BTAD"/>
    <property type="match status" value="1"/>
</dbReference>
<dbReference type="InterPro" id="IPR005158">
    <property type="entry name" value="BTAD"/>
</dbReference>
<evidence type="ECO:0000256" key="4">
    <source>
        <dbReference type="ARBA" id="ARBA00023163"/>
    </source>
</evidence>
<name>A0ABX6IIA9_9ACTN</name>
<dbReference type="Gene3D" id="1.10.10.10">
    <property type="entry name" value="Winged helix-like DNA-binding domain superfamily/Winged helix DNA-binding domain"/>
    <property type="match status" value="1"/>
</dbReference>
<dbReference type="SUPFAM" id="SSF46894">
    <property type="entry name" value="C-terminal effector domain of the bipartite response regulators"/>
    <property type="match status" value="1"/>
</dbReference>
<organism evidence="7 8">
    <name type="scientific">Gordonia pseudamarae</name>
    <dbReference type="NCBI Taxonomy" id="2831662"/>
    <lineage>
        <taxon>Bacteria</taxon>
        <taxon>Bacillati</taxon>
        <taxon>Actinomycetota</taxon>
        <taxon>Actinomycetes</taxon>
        <taxon>Mycobacteriales</taxon>
        <taxon>Gordoniaceae</taxon>
        <taxon>Gordonia</taxon>
    </lineage>
</organism>
<dbReference type="Pfam" id="PF00486">
    <property type="entry name" value="Trans_reg_C"/>
    <property type="match status" value="1"/>
</dbReference>
<evidence type="ECO:0000313" key="8">
    <source>
        <dbReference type="Proteomes" id="UP001059836"/>
    </source>
</evidence>
<dbReference type="CDD" id="cd15831">
    <property type="entry name" value="BTAD"/>
    <property type="match status" value="1"/>
</dbReference>
<evidence type="ECO:0000256" key="1">
    <source>
        <dbReference type="ARBA" id="ARBA00005820"/>
    </source>
</evidence>
<dbReference type="Gene3D" id="1.25.40.10">
    <property type="entry name" value="Tetratricopeptide repeat domain"/>
    <property type="match status" value="2"/>
</dbReference>
<evidence type="ECO:0000259" key="6">
    <source>
        <dbReference type="PROSITE" id="PS51755"/>
    </source>
</evidence>
<keyword evidence="4" id="KW-0804">Transcription</keyword>
<proteinExistence type="inferred from homology"/>
<sequence length="1124" mass="120286">MAATTDRSPHYPWPVKFAILGHLEVTRDGVPVDLGTPKTRALLAALVLARPHAVSVDSLIGKLWGEKPPTSVMTTLQAYVSGLRRALEPDRKPREPSAVLLTRAPGYALELAPGSVDGDIFESVIGAADARRDGLAGLAADNLERLDSELAAALSLWRGEAYADLGDVALAERTRLDELRALGEELRLDVSTALGRHTAVVASAEALIARYPLRESLWRIRASALARCGRQAEALAVIDELRKVLDDELGLLPGPAIRELQSAILQQDSSISWTPATIGGPAPEAPARLSVPSRAEVSPPLPWPTAGRTAELAVLSAAWRRSLTGSTEFVVITGEPGIGKSRLVTEMMGAVVRDGALVGSARCSQDDGAPPLWPWTQILAQWGRELPTVSAPGHADDGAAFRLREQIVAAVLAESAGRPVLIAIDDLHWADPSTLRVLQLLGEIGDNAQLTVLLTWRGVDGTAGLAELSESLGRRHATRIDLDGLTPDAVGEVMRSVAGGVASDADAAQLADRTDGNPFFVVEYARLAQHSGSVSQLLAEPRPPTAVGEVIGRRIDRLGADTAQILQTAAVLGRAFTLPALCDMCGQDPDSTLDLLDTAVAAGLIREEGICEFVFAHALVRDHVYAALPPTRRARAHARAGQVLTDLDGGAREIAHHWLAAGPDHRDRAWRAARAAARQAAEVFADDESVELYTAALKALRAHRTPERNDEFELLLELAECHRRRGDWTALAEPLGEAVEIARRSGDGARLARACVLPSRGSAWFSVDMGEQNDLIVDALREALALLPETGCTREQSALRAEAMLALANETYYTSPAAGRRALVEAATGIATDLGDDRLELAANLAGQQALWSATNAAARLSMLERARELAIRVGDVDSRILATSLCANAHAQLGHPERMWPLLDIALDDARRRRRPFLVMVVLSTAVTWRAISGDFARARDLADEYFQLEHRVRLAQSPVAAMGIRLGVALWDGTLPALTQYLGGPADVLPVGCFRAALHIRAGQPEQARAAFADAPDPPLNTQDWYSLAEWATAGEIAAHLDLPELGVHAYGLLAPLAGWSVNAGAGTAIGPVDAFLALAAAATGDLELAARHADDAERLMDTWRIPPVRRWFAGERDRFGF</sequence>